<organism evidence="1 2">
    <name type="scientific">Flavobacterium anhuiense</name>
    <dbReference type="NCBI Taxonomy" id="459526"/>
    <lineage>
        <taxon>Bacteria</taxon>
        <taxon>Pseudomonadati</taxon>
        <taxon>Bacteroidota</taxon>
        <taxon>Flavobacteriia</taxon>
        <taxon>Flavobacteriales</taxon>
        <taxon>Flavobacteriaceae</taxon>
        <taxon>Flavobacterium</taxon>
    </lineage>
</organism>
<dbReference type="AlphaFoldDB" id="A0A444VUN6"/>
<comment type="caution">
    <text evidence="1">The sequence shown here is derived from an EMBL/GenBank/DDBJ whole genome shotgun (WGS) entry which is preliminary data.</text>
</comment>
<reference evidence="1 2" key="1">
    <citation type="submission" date="2014-12" db="EMBL/GenBank/DDBJ databases">
        <title>Genome sequence of Flavobacterium anhuiense RCM74.</title>
        <authorList>
            <person name="Kim J.F."/>
            <person name="Song J.Y."/>
            <person name="Kwak M.-J."/>
            <person name="Lee S.-W."/>
        </authorList>
    </citation>
    <scope>NUCLEOTIDE SEQUENCE [LARGE SCALE GENOMIC DNA]</scope>
    <source>
        <strain evidence="1 2">RCM74</strain>
    </source>
</reference>
<accession>A0A444VUN6</accession>
<proteinExistence type="predicted"/>
<evidence type="ECO:0000313" key="2">
    <source>
        <dbReference type="Proteomes" id="UP000290433"/>
    </source>
</evidence>
<protein>
    <submittedName>
        <fullName evidence="1">RHS repeat-associated core domain protein</fullName>
    </submittedName>
</protein>
<dbReference type="EMBL" id="JUIV01000016">
    <property type="protein sequence ID" value="RYJ37388.1"/>
    <property type="molecule type" value="Genomic_DNA"/>
</dbReference>
<name>A0A444VUN6_9FLAO</name>
<evidence type="ECO:0000313" key="1">
    <source>
        <dbReference type="EMBL" id="RYJ37388.1"/>
    </source>
</evidence>
<dbReference type="Proteomes" id="UP000290433">
    <property type="component" value="Unassembled WGS sequence"/>
</dbReference>
<gene>
    <name evidence="1" type="ORF">NU08_3559</name>
</gene>
<sequence length="52" mass="6238">MQTDNYVQDPSNTQNYNRYGYVLNNLLKYTDPIGWLTEEEKAKKHKKTKRSD</sequence>